<dbReference type="Proteomes" id="UP000076964">
    <property type="component" value="Unassembled WGS sequence"/>
</dbReference>
<reference evidence="2 3" key="1">
    <citation type="submission" date="2016-02" db="EMBL/GenBank/DDBJ databases">
        <title>Draft genome sequence of Thermodesulfatator sp. S606.</title>
        <authorList>
            <person name="Lai Q."/>
            <person name="Cao J."/>
            <person name="Dupont S."/>
            <person name="Shao Z."/>
            <person name="Jebbar M."/>
            <person name="Alain K."/>
        </authorList>
    </citation>
    <scope>NUCLEOTIDE SEQUENCE [LARGE SCALE GENOMIC DNA]</scope>
    <source>
        <strain evidence="2 3">S606</strain>
    </source>
</reference>
<evidence type="ECO:0000259" key="1">
    <source>
        <dbReference type="Pfam" id="PF05685"/>
    </source>
</evidence>
<dbReference type="InterPro" id="IPR011335">
    <property type="entry name" value="Restrct_endonuc-II-like"/>
</dbReference>
<comment type="caution">
    <text evidence="2">The sequence shown here is derived from an EMBL/GenBank/DDBJ whole genome shotgun (WGS) entry which is preliminary data.</text>
</comment>
<evidence type="ECO:0000313" key="2">
    <source>
        <dbReference type="EMBL" id="OAG28679.1"/>
    </source>
</evidence>
<feature type="domain" description="Putative restriction endonuclease" evidence="1">
    <location>
        <begin position="14"/>
        <end position="155"/>
    </location>
</feature>
<dbReference type="InterPro" id="IPR008538">
    <property type="entry name" value="Uma2"/>
</dbReference>
<dbReference type="EMBL" id="LSFI01000002">
    <property type="protein sequence ID" value="OAG28679.1"/>
    <property type="molecule type" value="Genomic_DNA"/>
</dbReference>
<protein>
    <recommendedName>
        <fullName evidence="1">Putative restriction endonuclease domain-containing protein</fullName>
    </recommendedName>
</protein>
<keyword evidence="3" id="KW-1185">Reference proteome</keyword>
<gene>
    <name evidence="2" type="ORF">TH606_00845</name>
</gene>
<name>A0A177ECF4_9BACT</name>
<dbReference type="RefSeq" id="WP_068540625.1">
    <property type="nucleotide sequence ID" value="NZ_LSFI01000002.1"/>
</dbReference>
<dbReference type="PANTHER" id="PTHR36558:SF1">
    <property type="entry name" value="RESTRICTION ENDONUCLEASE DOMAIN-CONTAINING PROTEIN-RELATED"/>
    <property type="match status" value="1"/>
</dbReference>
<accession>A0A177ECF4</accession>
<organism evidence="2 3">
    <name type="scientific">Thermodesulfatator autotrophicus</name>
    <dbReference type="NCBI Taxonomy" id="1795632"/>
    <lineage>
        <taxon>Bacteria</taxon>
        <taxon>Pseudomonadati</taxon>
        <taxon>Thermodesulfobacteriota</taxon>
        <taxon>Thermodesulfobacteria</taxon>
        <taxon>Thermodesulfobacteriales</taxon>
        <taxon>Thermodesulfatatoraceae</taxon>
        <taxon>Thermodesulfatator</taxon>
    </lineage>
</organism>
<sequence length="180" mass="21543">MEPAEKFLPRYTVKDYNRWEGDWELIEGIPYAMMPSPFWRHQRVSLILAAQIEEQLEGCPENCFVCQDIDWIVDETTVLRPDIVVVCDRIPEEHLKNPPEVIFEIVSPSTAFKDEKLKFFLYEKEKVKFYALVYPELKKMRVFELKEGKYDKIFDSDEGEFTFKIKCSFRVNLSKIWQRI</sequence>
<dbReference type="OrthoDB" id="9808428at2"/>
<dbReference type="SUPFAM" id="SSF52980">
    <property type="entry name" value="Restriction endonuclease-like"/>
    <property type="match status" value="1"/>
</dbReference>
<dbReference type="CDD" id="cd06260">
    <property type="entry name" value="DUF820-like"/>
    <property type="match status" value="1"/>
</dbReference>
<dbReference type="AlphaFoldDB" id="A0A177ECF4"/>
<dbReference type="PANTHER" id="PTHR36558">
    <property type="entry name" value="GLR1098 PROTEIN"/>
    <property type="match status" value="1"/>
</dbReference>
<dbReference type="InterPro" id="IPR012296">
    <property type="entry name" value="Nuclease_put_TT1808"/>
</dbReference>
<dbReference type="Pfam" id="PF05685">
    <property type="entry name" value="Uma2"/>
    <property type="match status" value="1"/>
</dbReference>
<dbReference type="Gene3D" id="3.90.1570.10">
    <property type="entry name" value="tt1808, chain A"/>
    <property type="match status" value="1"/>
</dbReference>
<proteinExistence type="predicted"/>
<dbReference type="STRING" id="1795632.TH606_00845"/>
<evidence type="ECO:0000313" key="3">
    <source>
        <dbReference type="Proteomes" id="UP000076964"/>
    </source>
</evidence>